<accession>A0AAX1J2X5</accession>
<dbReference type="RefSeq" id="WP_000965055.1">
    <property type="nucleotide sequence ID" value="NZ_CP061526.1"/>
</dbReference>
<proteinExistence type="predicted"/>
<dbReference type="EMBL" id="CP061526">
    <property type="protein sequence ID" value="QNV23746.1"/>
    <property type="molecule type" value="Genomic_DNA"/>
</dbReference>
<dbReference type="Proteomes" id="UP000516419">
    <property type="component" value="Plasmid pCFSAN093705"/>
</dbReference>
<keyword evidence="1" id="KW-0614">Plasmid</keyword>
<protein>
    <submittedName>
        <fullName evidence="1">Uncharacterized protein</fullName>
    </submittedName>
</protein>
<gene>
    <name evidence="1" type="ORF">FQZ18_19340</name>
</gene>
<dbReference type="AlphaFoldDB" id="A0AAX1J2X5"/>
<reference evidence="1 2" key="1">
    <citation type="submission" date="2020-09" db="EMBL/GenBank/DDBJ databases">
        <title>Carbapenem-Resistant Acinetobacter baumannii devoid of typical resistance factors.</title>
        <authorList>
            <person name="Hoffmann M."/>
            <person name="Luo Y."/>
            <person name="Strain E."/>
            <person name="Rand H."/>
            <person name="Javkar K.G."/>
        </authorList>
    </citation>
    <scope>NUCLEOTIDE SEQUENCE [LARGE SCALE GENOMIC DNA]</scope>
    <source>
        <strain evidence="1 2">CFSAN093705</strain>
        <plasmid evidence="1 2">pCFSAN093705</plasmid>
    </source>
</reference>
<evidence type="ECO:0000313" key="2">
    <source>
        <dbReference type="Proteomes" id="UP000516419"/>
    </source>
</evidence>
<name>A0AAX1J2X5_ACIBA</name>
<geneLocation type="plasmid" evidence="1 2">
    <name>pCFSAN093705</name>
</geneLocation>
<evidence type="ECO:0000313" key="1">
    <source>
        <dbReference type="EMBL" id="QNV23746.1"/>
    </source>
</evidence>
<organism evidence="1 2">
    <name type="scientific">Acinetobacter baumannii</name>
    <dbReference type="NCBI Taxonomy" id="470"/>
    <lineage>
        <taxon>Bacteria</taxon>
        <taxon>Pseudomonadati</taxon>
        <taxon>Pseudomonadota</taxon>
        <taxon>Gammaproteobacteria</taxon>
        <taxon>Moraxellales</taxon>
        <taxon>Moraxellaceae</taxon>
        <taxon>Acinetobacter</taxon>
        <taxon>Acinetobacter calcoaceticus/baumannii complex</taxon>
    </lineage>
</organism>
<sequence>MLYEAYYPSEGSDNHPIKIFYGFVQEGFEKGHQLTLVVFYPELTGTSLFNLMDETKAGLANFLLQKHVYGVGASHIKVAFVCEHVNKRDFYTEIWGVDVFENYALEQLEQQPKSLLSGILGNNSKEVSIHSSYLNIGLTDSIKLIDEGHLDTEQTAYLLNKLKEKTDYGNFNKIFGE</sequence>